<organism evidence="10 11">
    <name type="scientific">Flavobacterium psychrotolerans</name>
    <dbReference type="NCBI Taxonomy" id="2169410"/>
    <lineage>
        <taxon>Bacteria</taxon>
        <taxon>Pseudomonadati</taxon>
        <taxon>Bacteroidota</taxon>
        <taxon>Flavobacteriia</taxon>
        <taxon>Flavobacteriales</taxon>
        <taxon>Flavobacteriaceae</taxon>
        <taxon>Flavobacterium</taxon>
    </lineage>
</organism>
<keyword evidence="3" id="KW-0813">Transport</keyword>
<feature type="transmembrane region" description="Helical" evidence="8">
    <location>
        <begin position="160"/>
        <end position="181"/>
    </location>
</feature>
<dbReference type="SUPFAM" id="SSF116726">
    <property type="entry name" value="TrkA C-terminal domain-like"/>
    <property type="match status" value="2"/>
</dbReference>
<dbReference type="InterPro" id="IPR038770">
    <property type="entry name" value="Na+/solute_symporter_sf"/>
</dbReference>
<feature type="transmembrane region" description="Helical" evidence="8">
    <location>
        <begin position="102"/>
        <end position="124"/>
    </location>
</feature>
<dbReference type="EMBL" id="QCZI01000005">
    <property type="protein sequence ID" value="PWA05823.1"/>
    <property type="molecule type" value="Genomic_DNA"/>
</dbReference>
<evidence type="ECO:0000256" key="1">
    <source>
        <dbReference type="ARBA" id="ARBA00004141"/>
    </source>
</evidence>
<dbReference type="PANTHER" id="PTHR42751">
    <property type="entry name" value="SODIUM/HYDROGEN EXCHANGER FAMILY/TRKA DOMAIN PROTEIN"/>
    <property type="match status" value="1"/>
</dbReference>
<evidence type="ECO:0000256" key="6">
    <source>
        <dbReference type="ARBA" id="ARBA00022989"/>
    </source>
</evidence>
<evidence type="ECO:0000313" key="11">
    <source>
        <dbReference type="Proteomes" id="UP000245449"/>
    </source>
</evidence>
<name>A0A2U1JLR5_9FLAO</name>
<feature type="transmembrane region" description="Helical" evidence="8">
    <location>
        <begin position="284"/>
        <end position="303"/>
    </location>
</feature>
<dbReference type="InterPro" id="IPR036721">
    <property type="entry name" value="RCK_C_sf"/>
</dbReference>
<keyword evidence="5 8" id="KW-0812">Transmembrane</keyword>
<comment type="caution">
    <text evidence="10">The sequence shown here is derived from an EMBL/GenBank/DDBJ whole genome shotgun (WGS) entry which is preliminary data.</text>
</comment>
<evidence type="ECO:0000256" key="3">
    <source>
        <dbReference type="ARBA" id="ARBA00022448"/>
    </source>
</evidence>
<feature type="transmembrane region" description="Helical" evidence="8">
    <location>
        <begin position="468"/>
        <end position="486"/>
    </location>
</feature>
<comment type="similarity">
    <text evidence="2">Belongs to the monovalent cation:proton antiporter 2 (CPA2) transporter (TC 2.A.37) family.</text>
</comment>
<feature type="transmembrane region" description="Helical" evidence="8">
    <location>
        <begin position="201"/>
        <end position="220"/>
    </location>
</feature>
<dbReference type="InterPro" id="IPR006037">
    <property type="entry name" value="RCK_C"/>
</dbReference>
<dbReference type="GO" id="GO:0006813">
    <property type="term" value="P:potassium ion transport"/>
    <property type="evidence" value="ECO:0007669"/>
    <property type="project" value="UniProtKB-KW"/>
</dbReference>
<feature type="transmembrane region" description="Helical" evidence="8">
    <location>
        <begin position="437"/>
        <end position="456"/>
    </location>
</feature>
<dbReference type="PANTHER" id="PTHR42751:SF3">
    <property type="entry name" value="SODIUM_GLUTAMATE SYMPORTER"/>
    <property type="match status" value="1"/>
</dbReference>
<dbReference type="GO" id="GO:1902600">
    <property type="term" value="P:proton transmembrane transport"/>
    <property type="evidence" value="ECO:0007669"/>
    <property type="project" value="InterPro"/>
</dbReference>
<feature type="transmembrane region" description="Helical" evidence="8">
    <location>
        <begin position="130"/>
        <end position="148"/>
    </location>
</feature>
<feature type="transmembrane region" description="Helical" evidence="8">
    <location>
        <begin position="42"/>
        <end position="59"/>
    </location>
</feature>
<dbReference type="Proteomes" id="UP000245449">
    <property type="component" value="Unassembled WGS sequence"/>
</dbReference>
<evidence type="ECO:0000256" key="8">
    <source>
        <dbReference type="SAM" id="Phobius"/>
    </source>
</evidence>
<evidence type="ECO:0000256" key="7">
    <source>
        <dbReference type="ARBA" id="ARBA00023136"/>
    </source>
</evidence>
<dbReference type="RefSeq" id="WP_116724308.1">
    <property type="nucleotide sequence ID" value="NZ_QCZI01000005.1"/>
</dbReference>
<proteinExistence type="inferred from homology"/>
<dbReference type="OrthoDB" id="9781411at2"/>
<dbReference type="Pfam" id="PF00999">
    <property type="entry name" value="Na_H_Exchanger"/>
    <property type="match status" value="1"/>
</dbReference>
<evidence type="ECO:0000313" key="10">
    <source>
        <dbReference type="EMBL" id="PWA05823.1"/>
    </source>
</evidence>
<evidence type="ECO:0000256" key="2">
    <source>
        <dbReference type="ARBA" id="ARBA00005551"/>
    </source>
</evidence>
<evidence type="ECO:0000256" key="5">
    <source>
        <dbReference type="ARBA" id="ARBA00022692"/>
    </source>
</evidence>
<feature type="transmembrane region" description="Helical" evidence="8">
    <location>
        <begin position="309"/>
        <end position="330"/>
    </location>
</feature>
<comment type="subcellular location">
    <subcellularLocation>
        <location evidence="1">Membrane</location>
        <topology evidence="1">Multi-pass membrane protein</topology>
    </subcellularLocation>
</comment>
<keyword evidence="4" id="KW-0406">Ion transport</keyword>
<dbReference type="PROSITE" id="PS51202">
    <property type="entry name" value="RCK_C"/>
    <property type="match status" value="2"/>
</dbReference>
<feature type="transmembrane region" description="Helical" evidence="8">
    <location>
        <begin position="71"/>
        <end position="90"/>
    </location>
</feature>
<gene>
    <name evidence="10" type="ORF">DB895_05195</name>
</gene>
<dbReference type="Gene3D" id="1.20.1530.20">
    <property type="match status" value="1"/>
</dbReference>
<dbReference type="GO" id="GO:0015297">
    <property type="term" value="F:antiporter activity"/>
    <property type="evidence" value="ECO:0007669"/>
    <property type="project" value="InterPro"/>
</dbReference>
<feature type="domain" description="RCK C-terminal" evidence="9">
    <location>
        <begin position="578"/>
        <end position="662"/>
    </location>
</feature>
<keyword evidence="4" id="KW-0633">Potassium transport</keyword>
<accession>A0A2U1JLR5</accession>
<keyword evidence="4" id="KW-0630">Potassium</keyword>
<keyword evidence="6 8" id="KW-1133">Transmembrane helix</keyword>
<evidence type="ECO:0000256" key="4">
    <source>
        <dbReference type="ARBA" id="ARBA00022538"/>
    </source>
</evidence>
<keyword evidence="7 8" id="KW-0472">Membrane</keyword>
<dbReference type="Gene3D" id="3.30.70.1450">
    <property type="entry name" value="Regulator of K+ conductance, C-terminal domain"/>
    <property type="match status" value="2"/>
</dbReference>
<evidence type="ECO:0000259" key="9">
    <source>
        <dbReference type="PROSITE" id="PS51202"/>
    </source>
</evidence>
<feature type="transmembrane region" description="Helical" evidence="8">
    <location>
        <begin position="17"/>
        <end position="35"/>
    </location>
</feature>
<feature type="domain" description="RCK C-terminal" evidence="9">
    <location>
        <begin position="666"/>
        <end position="746"/>
    </location>
</feature>
<dbReference type="GO" id="GO:0016020">
    <property type="term" value="C:membrane"/>
    <property type="evidence" value="ECO:0007669"/>
    <property type="project" value="UniProtKB-SubCell"/>
</dbReference>
<dbReference type="AlphaFoldDB" id="A0A2U1JLR5"/>
<keyword evidence="11" id="KW-1185">Reference proteome</keyword>
<dbReference type="GO" id="GO:0008324">
    <property type="term" value="F:monoatomic cation transmembrane transporter activity"/>
    <property type="evidence" value="ECO:0007669"/>
    <property type="project" value="InterPro"/>
</dbReference>
<feature type="transmembrane region" description="Helical" evidence="8">
    <location>
        <begin position="507"/>
        <end position="526"/>
    </location>
</feature>
<feature type="transmembrane region" description="Helical" evidence="8">
    <location>
        <begin position="232"/>
        <end position="249"/>
    </location>
</feature>
<feature type="transmembrane region" description="Helical" evidence="8">
    <location>
        <begin position="532"/>
        <end position="549"/>
    </location>
</feature>
<sequence>MNTAATVKEVSHHLEPLISDLGLILMTAGIAVLLFKKLKQPLVLGYLIAGFLAGNHFDFFPSVKDIKSVEVWAEIGVIFLLFSLGLEFSFKKLMKVGGTASITAITQIIIMIFVGFLVGQWMHWSKMDSIFLGVILSISSTTIILKTFDELGVKTQKFAGIVIGSLIVQDIVAILMMVLLSTIAVSQQFSGMELMKSVLKLFFFLTIWFVGGIFFIPTLLKRAKHLLTDEMLLIISLALCLMMVGLAANVGFSPALGAFIMGSIIAETTQAEHIEHLVKPVKDLFGAVFFVSVGMLINPHTLFTHTLPVVILTFVTIFGQSISSTIGALLSGQPLKQSVQTGMSLSQIGEFSFIIASLGITLHVTSDFLYPIVVAVSAVTTFTTPFMVKFSTPFSEFLARQLPRRWIKRIERYSANTQAIKSVNNWQIVINSYSTQLIVLSAIIFAAILLSSKYILPLVESFRYGNALGALITLVVVSPFLWALSFRRFAAKEVTILIEERKYRGPIVMMFLFRLVLSVFLIGFLLNIFFSPIIALIALIGAIAVYIIFQKRLNAQYHKIENHFLKNLNDREITKIKRNRSSLSPWDEHMAFFDIAAASNLAGKTLEELQIREQLGINIASIKRGEIMINIPKANERLFPGDEICVIGTDIQVKEFKTYLDQHEMDAPDTFTEPEIVLRQIELKNESYVGKSIRDSKLRERTRGLVVGVEKKGKRILNPESNMILEKDDILWIVGDKKLLADLVHN</sequence>
<dbReference type="InterPro" id="IPR006153">
    <property type="entry name" value="Cation/H_exchanger_TM"/>
</dbReference>
<dbReference type="Pfam" id="PF02080">
    <property type="entry name" value="TrkA_C"/>
    <property type="match status" value="2"/>
</dbReference>
<reference evidence="10 11" key="1">
    <citation type="submission" date="2018-04" db="EMBL/GenBank/DDBJ databases">
        <title>Flavobacterium sp. nov., isolated from glacier ice.</title>
        <authorList>
            <person name="Liu Q."/>
            <person name="Xin Y.-H."/>
        </authorList>
    </citation>
    <scope>NUCLEOTIDE SEQUENCE [LARGE SCALE GENOMIC DNA]</scope>
    <source>
        <strain evidence="10 11">RB1R5</strain>
    </source>
</reference>
<protein>
    <submittedName>
        <fullName evidence="10">Sodium:proton antiporter</fullName>
    </submittedName>
</protein>